<feature type="transmembrane region" description="Helical" evidence="3">
    <location>
        <begin position="183"/>
        <end position="205"/>
    </location>
</feature>
<evidence type="ECO:0000313" key="4">
    <source>
        <dbReference type="EMBL" id="PRD13914.1"/>
    </source>
</evidence>
<feature type="transmembrane region" description="Helical" evidence="3">
    <location>
        <begin position="123"/>
        <end position="140"/>
    </location>
</feature>
<feature type="transmembrane region" description="Helical" evidence="3">
    <location>
        <begin position="285"/>
        <end position="305"/>
    </location>
</feature>
<keyword evidence="3" id="KW-0812">Transmembrane</keyword>
<keyword evidence="1" id="KW-0813">Transport</keyword>
<dbReference type="OrthoDB" id="9759690at2"/>
<evidence type="ECO:0000256" key="2">
    <source>
        <dbReference type="SAM" id="Coils"/>
    </source>
</evidence>
<reference evidence="4 5" key="1">
    <citation type="submission" date="2017-10" db="EMBL/GenBank/DDBJ databases">
        <title>Draft genome of two endophytic bacteria isolated from 'guarana' Paullinia cupana (Mart.) Ducke.</title>
        <authorList>
            <person name="Siqueira K.A."/>
            <person name="Liotti R.G."/>
            <person name="Mendes T.A."/>
            <person name="Soares M.A."/>
        </authorList>
    </citation>
    <scope>NUCLEOTIDE SEQUENCE [LARGE SCALE GENOMIC DNA]</scope>
    <source>
        <strain evidence="4 5">342</strain>
    </source>
</reference>
<dbReference type="AlphaFoldDB" id="A0A2S9I866"/>
<dbReference type="GO" id="GO:0060003">
    <property type="term" value="P:copper ion export"/>
    <property type="evidence" value="ECO:0007669"/>
    <property type="project" value="TreeGrafter"/>
</dbReference>
<feature type="transmembrane region" description="Helical" evidence="3">
    <location>
        <begin position="256"/>
        <end position="279"/>
    </location>
</feature>
<evidence type="ECO:0000256" key="3">
    <source>
        <dbReference type="SAM" id="Phobius"/>
    </source>
</evidence>
<feature type="transmembrane region" description="Helical" evidence="3">
    <location>
        <begin position="390"/>
        <end position="408"/>
    </location>
</feature>
<keyword evidence="3" id="KW-1133">Transmembrane helix</keyword>
<dbReference type="GO" id="GO:0015679">
    <property type="term" value="P:plasma membrane copper ion transport"/>
    <property type="evidence" value="ECO:0007669"/>
    <property type="project" value="TreeGrafter"/>
</dbReference>
<gene>
    <name evidence="4" type="ORF">CQW29_19075</name>
</gene>
<feature type="coiled-coil region" evidence="2">
    <location>
        <begin position="521"/>
        <end position="555"/>
    </location>
</feature>
<accession>A0A2S9I866</accession>
<dbReference type="PANTHER" id="PTHR30097">
    <property type="entry name" value="CATION EFFLUX SYSTEM PROTEIN CUSB"/>
    <property type="match status" value="1"/>
</dbReference>
<dbReference type="EMBL" id="PDET01000015">
    <property type="protein sequence ID" value="PRD13914.1"/>
    <property type="molecule type" value="Genomic_DNA"/>
</dbReference>
<keyword evidence="2" id="KW-0175">Coiled coil</keyword>
<feature type="transmembrane region" description="Helical" evidence="3">
    <location>
        <begin position="428"/>
        <end position="446"/>
    </location>
</feature>
<keyword evidence="5" id="KW-1185">Reference proteome</keyword>
<sequence length="716" mass="81230">MHSGGASAARSAANSAPLPPLREELILHRGPANWDGSPSWTLEDPQRGRFFRLGWLEMALLSRWSLGDRQRLIAEVNQRLPLEIGDEDVENFSRFLQFHSLTRPEGEAALKQFLNQQQQSRSVWWRWLLHNYLFMRIPLLHPHRMLQRLLPHVELFYRRPFWLATLAAGACGLLFASRQWQTFLHTFLHFFTLEGALLAGGTLVVTKCLHELGHAFTCTRYGARVSTLGVALLVLMPVLYTDTSASWKLPKRRQRLAIGASGMLVELALAAWATLAWSFLPDGMWRSAAFMLATTTWIMTLLINLSPLMRFDGYFLLSDALGVPNLQARGFALARWRLREWLFGLGDAPPEQWPDWLRRTLLSYAFATWVYRLFLFTGIALLVYHMAFKLLGMALFAVEIGWFILLPIWQELREWTKRRKDYRMNRHLGVTLAGVTLTLLALIVPWQRIVTAPALLRAAEQHSFYMPLAGRVGEILVKPGQQVKIGEPLFILQADGESHQRQQLEKQVATLNWQQQYQLMNRRAAQNHQRVRQEREAANQRLQVLEQQQQALTVRAPAEGVMVDQMLPLTPGEWLPAGEWLGTLIGPQGGVVEALVSEQDWRRLKVGDSGTFYPRDASRAASDITVVDIEHAALADMKPLAELASVYGGPVATLSDAQRRLMPEQAVYRVVLKLPADSPAPQQVLSGTVSLKGESQSLAVKLWQRVHAVLIRELSF</sequence>
<evidence type="ECO:0000256" key="1">
    <source>
        <dbReference type="ARBA" id="ARBA00022448"/>
    </source>
</evidence>
<dbReference type="SUPFAM" id="SSF111369">
    <property type="entry name" value="HlyD-like secretion proteins"/>
    <property type="match status" value="1"/>
</dbReference>
<organism evidence="4 5">
    <name type="scientific">Pantoea coffeiphila</name>
    <dbReference type="NCBI Taxonomy" id="1465635"/>
    <lineage>
        <taxon>Bacteria</taxon>
        <taxon>Pseudomonadati</taxon>
        <taxon>Pseudomonadota</taxon>
        <taxon>Gammaproteobacteria</taxon>
        <taxon>Enterobacterales</taxon>
        <taxon>Erwiniaceae</taxon>
        <taxon>Pantoea</taxon>
    </lineage>
</organism>
<protein>
    <submittedName>
        <fullName evidence="4">Hemolysin D</fullName>
    </submittedName>
</protein>
<name>A0A2S9I866_9GAMM</name>
<proteinExistence type="predicted"/>
<feature type="transmembrane region" description="Helical" evidence="3">
    <location>
        <begin position="225"/>
        <end position="244"/>
    </location>
</feature>
<dbReference type="PANTHER" id="PTHR30097:SF4">
    <property type="entry name" value="SLR6042 PROTEIN"/>
    <property type="match status" value="1"/>
</dbReference>
<dbReference type="Gene3D" id="2.40.50.100">
    <property type="match status" value="1"/>
</dbReference>
<keyword evidence="3" id="KW-0472">Membrane</keyword>
<dbReference type="GO" id="GO:0030313">
    <property type="term" value="C:cell envelope"/>
    <property type="evidence" value="ECO:0007669"/>
    <property type="project" value="TreeGrafter"/>
</dbReference>
<feature type="transmembrane region" description="Helical" evidence="3">
    <location>
        <begin position="160"/>
        <end position="176"/>
    </location>
</feature>
<dbReference type="Proteomes" id="UP000239181">
    <property type="component" value="Unassembled WGS sequence"/>
</dbReference>
<dbReference type="InterPro" id="IPR051909">
    <property type="entry name" value="MFP_Cation_Efflux"/>
</dbReference>
<comment type="caution">
    <text evidence="4">The sequence shown here is derived from an EMBL/GenBank/DDBJ whole genome shotgun (WGS) entry which is preliminary data.</text>
</comment>
<feature type="transmembrane region" description="Helical" evidence="3">
    <location>
        <begin position="361"/>
        <end position="384"/>
    </location>
</feature>
<evidence type="ECO:0000313" key="5">
    <source>
        <dbReference type="Proteomes" id="UP000239181"/>
    </source>
</evidence>